<keyword evidence="5" id="KW-1185">Reference proteome</keyword>
<keyword evidence="1" id="KW-0812">Transmembrane</keyword>
<dbReference type="Proteomes" id="UP001500655">
    <property type="component" value="Unassembled WGS sequence"/>
</dbReference>
<evidence type="ECO:0000259" key="2">
    <source>
        <dbReference type="Pfam" id="PF10081"/>
    </source>
</evidence>
<feature type="transmembrane region" description="Helical" evidence="1">
    <location>
        <begin position="7"/>
        <end position="28"/>
    </location>
</feature>
<dbReference type="EMBL" id="BAAALS010000013">
    <property type="protein sequence ID" value="GAA1756203.1"/>
    <property type="molecule type" value="Genomic_DNA"/>
</dbReference>
<sequence>MARWFRYDFLGAVFAVAFFCLSLTPSLLPRDWLLQGLVGGISAAIGYFVGLLLWWLVRVIVHRYRHRHRHVWAPDRRAWFWFGGVAVVLIVGMLALASVWQRDLRILMELDTPPGHAYLSLLLVAALTFAVLIGAGRLIRLTARKIRGFAGRWVPGWAARLIAFVAAAALTVGVVNGVLVTGALLLADKAFAEINSETEPGVAAPIDPSRSGAPGSLVSWDSLGNRGRTFVSGGPTIGELRAFGVARARQPIRVYAGLDSAETTEERAALVVRELARTGAFARKLLCVITTTGTGWVDEAGVAPLEYMYGGDTALAGMQYSYLPSWISFLVDRERARDAGRELFNQVYDAWLALPEGSRPKLVAFGESLGSFGAESAFSGSADMSGRTDGMLLVGPPNHNHLWREFIADREPGTPEILPTYEQGEVVRFSAVPTNLDEPATQWHVGRVAYLQHPSDPIVWWSPRLLLKRPDWLAEPRGADVLPQMHWFPFVTFWQVTGDMVFSTRVPDGHGHKYGAAGVGAWARVVPPPGWTDQQTERLTALIADKY</sequence>
<feature type="transmembrane region" description="Helical" evidence="1">
    <location>
        <begin position="34"/>
        <end position="57"/>
    </location>
</feature>
<evidence type="ECO:0000259" key="3">
    <source>
        <dbReference type="Pfam" id="PF15420"/>
    </source>
</evidence>
<dbReference type="InterPro" id="IPR027788">
    <property type="entry name" value="Alpha/beta-hydrolase_N_dom"/>
</dbReference>
<gene>
    <name evidence="4" type="ORF">GCM10009681_29220</name>
</gene>
<feature type="transmembrane region" description="Helical" evidence="1">
    <location>
        <begin position="78"/>
        <end position="97"/>
    </location>
</feature>
<dbReference type="InterPro" id="IPR027787">
    <property type="entry name" value="Alpha/beta-hydrolase_catalytic"/>
</dbReference>
<dbReference type="Pfam" id="PF10081">
    <property type="entry name" value="Abhydrolase_9"/>
    <property type="match status" value="1"/>
</dbReference>
<feature type="transmembrane region" description="Helical" evidence="1">
    <location>
        <begin position="161"/>
        <end position="187"/>
    </location>
</feature>
<dbReference type="RefSeq" id="WP_344081669.1">
    <property type="nucleotide sequence ID" value="NZ_BAAALS010000013.1"/>
</dbReference>
<evidence type="ECO:0000313" key="4">
    <source>
        <dbReference type="EMBL" id="GAA1756203.1"/>
    </source>
</evidence>
<dbReference type="InterPro" id="IPR012037">
    <property type="entry name" value="Alpha/beta-hydrolase_fam"/>
</dbReference>
<dbReference type="Pfam" id="PF15420">
    <property type="entry name" value="Abhydrolase_9_N"/>
    <property type="match status" value="1"/>
</dbReference>
<protein>
    <submittedName>
        <fullName evidence="4">Alpha/beta-hydrolase family protein</fullName>
    </submittedName>
</protein>
<keyword evidence="1" id="KW-1133">Transmembrane helix</keyword>
<comment type="caution">
    <text evidence="4">The sequence shown here is derived from an EMBL/GenBank/DDBJ whole genome shotgun (WGS) entry which is preliminary data.</text>
</comment>
<proteinExistence type="predicted"/>
<feature type="transmembrane region" description="Helical" evidence="1">
    <location>
        <begin position="117"/>
        <end position="140"/>
    </location>
</feature>
<evidence type="ECO:0000256" key="1">
    <source>
        <dbReference type="SAM" id="Phobius"/>
    </source>
</evidence>
<keyword evidence="1" id="KW-0472">Membrane</keyword>
<feature type="domain" description="Alpha/beta-hydrolase N-terminal" evidence="3">
    <location>
        <begin position="23"/>
        <end position="235"/>
    </location>
</feature>
<reference evidence="4 5" key="1">
    <citation type="journal article" date="2019" name="Int. J. Syst. Evol. Microbiol.">
        <title>The Global Catalogue of Microorganisms (GCM) 10K type strain sequencing project: providing services to taxonomists for standard genome sequencing and annotation.</title>
        <authorList>
            <consortium name="The Broad Institute Genomics Platform"/>
            <consortium name="The Broad Institute Genome Sequencing Center for Infectious Disease"/>
            <person name="Wu L."/>
            <person name="Ma J."/>
        </authorList>
    </citation>
    <scope>NUCLEOTIDE SEQUENCE [LARGE SCALE GENOMIC DNA]</scope>
    <source>
        <strain evidence="4 5">JCM 13249</strain>
    </source>
</reference>
<evidence type="ECO:0000313" key="5">
    <source>
        <dbReference type="Proteomes" id="UP001500655"/>
    </source>
</evidence>
<name>A0ABN2KHX1_9ACTN</name>
<feature type="domain" description="Alpha/beta-hydrolase catalytic" evidence="2">
    <location>
        <begin position="252"/>
        <end position="539"/>
    </location>
</feature>
<dbReference type="PIRSF" id="PIRSF007542">
    <property type="entry name" value="UCP007542"/>
    <property type="match status" value="1"/>
</dbReference>
<organism evidence="4 5">
    <name type="scientific">Luedemannella helvata</name>
    <dbReference type="NCBI Taxonomy" id="349315"/>
    <lineage>
        <taxon>Bacteria</taxon>
        <taxon>Bacillati</taxon>
        <taxon>Actinomycetota</taxon>
        <taxon>Actinomycetes</taxon>
        <taxon>Micromonosporales</taxon>
        <taxon>Micromonosporaceae</taxon>
        <taxon>Luedemannella</taxon>
    </lineage>
</organism>
<accession>A0ABN2KHX1</accession>